<keyword evidence="4" id="KW-1185">Reference proteome</keyword>
<name>A0A9X1L5I4_9FLAO</name>
<dbReference type="RefSeq" id="WP_226543921.1">
    <property type="nucleotide sequence ID" value="NZ_JAJAPW010000004.1"/>
</dbReference>
<comment type="caution">
    <text evidence="3">The sequence shown here is derived from an EMBL/GenBank/DDBJ whole genome shotgun (WGS) entry which is preliminary data.</text>
</comment>
<feature type="signal peptide" evidence="2">
    <location>
        <begin position="1"/>
        <end position="18"/>
    </location>
</feature>
<sequence length="153" mass="17710">MKKILLIAIALVGLQAVAQNEDGERRNHRKDRGDKMMNLSAEEIATLQTKRMVLELDLTKSQQEKIQAINLENAKKRKAMMEERKAKKESGEERKKPTAEERLAMENARLDHKIAMKAKMKDILNDDQYAKWQEHQERMGKRGKKNKGEGKKA</sequence>
<dbReference type="EMBL" id="JAJAPW010000004">
    <property type="protein sequence ID" value="MCB4799436.1"/>
    <property type="molecule type" value="Genomic_DNA"/>
</dbReference>
<proteinExistence type="predicted"/>
<evidence type="ECO:0000313" key="4">
    <source>
        <dbReference type="Proteomes" id="UP001139199"/>
    </source>
</evidence>
<accession>A0A9X1L5I4</accession>
<keyword evidence="2" id="KW-0732">Signal</keyword>
<dbReference type="Proteomes" id="UP001139199">
    <property type="component" value="Unassembled WGS sequence"/>
</dbReference>
<protein>
    <recommendedName>
        <fullName evidence="5">LTXXQ motif family protein</fullName>
    </recommendedName>
</protein>
<evidence type="ECO:0008006" key="5">
    <source>
        <dbReference type="Google" id="ProtNLM"/>
    </source>
</evidence>
<reference evidence="3" key="1">
    <citation type="submission" date="2021-10" db="EMBL/GenBank/DDBJ databases">
        <title>Tamlana sargassums sp. nov., and Tamlana laminarinivorans sp. nov., two new bacteria isolated from the brown alga.</title>
        <authorList>
            <person name="Li J."/>
        </authorList>
    </citation>
    <scope>NUCLEOTIDE SEQUENCE</scope>
    <source>
        <strain evidence="3">PT2-4</strain>
    </source>
</reference>
<feature type="region of interest" description="Disordered" evidence="1">
    <location>
        <begin position="77"/>
        <end position="107"/>
    </location>
</feature>
<gene>
    <name evidence="3" type="ORF">LG649_11295</name>
</gene>
<feature type="compositionally biased region" description="Basic and acidic residues" evidence="1">
    <location>
        <begin position="79"/>
        <end position="107"/>
    </location>
</feature>
<dbReference type="Gene3D" id="1.20.120.1490">
    <property type="match status" value="1"/>
</dbReference>
<organism evidence="3 4">
    <name type="scientific">Neotamlana laminarinivorans</name>
    <dbReference type="NCBI Taxonomy" id="2883124"/>
    <lineage>
        <taxon>Bacteria</taxon>
        <taxon>Pseudomonadati</taxon>
        <taxon>Bacteroidota</taxon>
        <taxon>Flavobacteriia</taxon>
        <taxon>Flavobacteriales</taxon>
        <taxon>Flavobacteriaceae</taxon>
        <taxon>Neotamlana</taxon>
    </lineage>
</organism>
<evidence type="ECO:0000256" key="1">
    <source>
        <dbReference type="SAM" id="MobiDB-lite"/>
    </source>
</evidence>
<dbReference type="AlphaFoldDB" id="A0A9X1L5I4"/>
<evidence type="ECO:0000256" key="2">
    <source>
        <dbReference type="SAM" id="SignalP"/>
    </source>
</evidence>
<feature type="region of interest" description="Disordered" evidence="1">
    <location>
        <begin position="129"/>
        <end position="153"/>
    </location>
</feature>
<evidence type="ECO:0000313" key="3">
    <source>
        <dbReference type="EMBL" id="MCB4799436.1"/>
    </source>
</evidence>
<feature type="chain" id="PRO_5040997431" description="LTXXQ motif family protein" evidence="2">
    <location>
        <begin position="19"/>
        <end position="153"/>
    </location>
</feature>